<keyword evidence="3" id="KW-1185">Reference proteome</keyword>
<feature type="transmembrane region" description="Helical" evidence="1">
    <location>
        <begin position="229"/>
        <end position="251"/>
    </location>
</feature>
<proteinExistence type="predicted"/>
<evidence type="ECO:0000313" key="3">
    <source>
        <dbReference type="Proteomes" id="UP000255036"/>
    </source>
</evidence>
<dbReference type="OrthoDB" id="4187110at2"/>
<feature type="transmembrane region" description="Helical" evidence="1">
    <location>
        <begin position="153"/>
        <end position="178"/>
    </location>
</feature>
<organism evidence="2 3">
    <name type="scientific">Anaerosacchariphilus polymeriproducens</name>
    <dbReference type="NCBI Taxonomy" id="1812858"/>
    <lineage>
        <taxon>Bacteria</taxon>
        <taxon>Bacillati</taxon>
        <taxon>Bacillota</taxon>
        <taxon>Clostridia</taxon>
        <taxon>Lachnospirales</taxon>
        <taxon>Lachnospiraceae</taxon>
        <taxon>Anaerosacchariphilus</taxon>
    </lineage>
</organism>
<dbReference type="PANTHER" id="PTHR37305:SF1">
    <property type="entry name" value="MEMBRANE PROTEIN"/>
    <property type="match status" value="1"/>
</dbReference>
<evidence type="ECO:0000256" key="1">
    <source>
        <dbReference type="SAM" id="Phobius"/>
    </source>
</evidence>
<reference evidence="2 3" key="1">
    <citation type="submission" date="2018-07" db="EMBL/GenBank/DDBJ databases">
        <title>Anaerosacharophilus polymeroproducens gen. nov. sp. nov., an anaerobic bacterium isolated from salt field.</title>
        <authorList>
            <person name="Kim W."/>
            <person name="Yang S.-H."/>
            <person name="Oh J."/>
            <person name="Lee J.-H."/>
            <person name="Kwon K.K."/>
        </authorList>
    </citation>
    <scope>NUCLEOTIDE SEQUENCE [LARGE SCALE GENOMIC DNA]</scope>
    <source>
        <strain evidence="2 3">MCWD5</strain>
    </source>
</reference>
<dbReference type="PANTHER" id="PTHR37305">
    <property type="entry name" value="INTEGRAL MEMBRANE PROTEIN-RELATED"/>
    <property type="match status" value="1"/>
</dbReference>
<name>A0A371AW10_9FIRM</name>
<evidence type="ECO:0000313" key="2">
    <source>
        <dbReference type="EMBL" id="RDU23660.1"/>
    </source>
</evidence>
<keyword evidence="1" id="KW-0472">Membrane</keyword>
<protein>
    <submittedName>
        <fullName evidence="2">ABC transporter permease</fullName>
    </submittedName>
</protein>
<keyword evidence="1" id="KW-1133">Transmembrane helix</keyword>
<sequence length="256" mass="29196">MKTFFAFLKKENMELIRSGRLALLLLLFVLFGIMNPAIAKMTPWLIKMMASSLENTGLLITEIKVDAMTSWTQYYKNIGMLLIIFVLFVSNTLTKEYQKGTLILVLTKGLSRFKVVLAKTVVNMLLWTLCYWMCFGITYGYNAYFWDNSIALHLFYAAFCYWLFGIWILSLVVFFSSVTQSNTSVLIGTGGIIIVLRLLSMFSSTKKYLPIKLMEGFSLLTADAYVKDYNIAVIITIIFSLVCIGCSIISFNRKMI</sequence>
<dbReference type="Pfam" id="PF12679">
    <property type="entry name" value="ABC2_membrane_2"/>
    <property type="match status" value="1"/>
</dbReference>
<feature type="transmembrane region" description="Helical" evidence="1">
    <location>
        <begin position="74"/>
        <end position="94"/>
    </location>
</feature>
<keyword evidence="1" id="KW-0812">Transmembrane</keyword>
<accession>A0A371AW10</accession>
<gene>
    <name evidence="2" type="ORF">DWV06_08745</name>
</gene>
<dbReference type="GO" id="GO:0005886">
    <property type="term" value="C:plasma membrane"/>
    <property type="evidence" value="ECO:0007669"/>
    <property type="project" value="UniProtKB-SubCell"/>
</dbReference>
<dbReference type="GO" id="GO:0140359">
    <property type="term" value="F:ABC-type transporter activity"/>
    <property type="evidence" value="ECO:0007669"/>
    <property type="project" value="InterPro"/>
</dbReference>
<dbReference type="EMBL" id="QRCT01000020">
    <property type="protein sequence ID" value="RDU23660.1"/>
    <property type="molecule type" value="Genomic_DNA"/>
</dbReference>
<dbReference type="Proteomes" id="UP000255036">
    <property type="component" value="Unassembled WGS sequence"/>
</dbReference>
<comment type="caution">
    <text evidence="2">The sequence shown here is derived from an EMBL/GenBank/DDBJ whole genome shotgun (WGS) entry which is preliminary data.</text>
</comment>
<feature type="transmembrane region" description="Helical" evidence="1">
    <location>
        <begin position="185"/>
        <end position="204"/>
    </location>
</feature>
<dbReference type="AlphaFoldDB" id="A0A371AW10"/>
<feature type="transmembrane region" description="Helical" evidence="1">
    <location>
        <begin position="115"/>
        <end position="141"/>
    </location>
</feature>
<dbReference type="RefSeq" id="WP_115481805.1">
    <property type="nucleotide sequence ID" value="NZ_QRCT01000020.1"/>
</dbReference>